<proteinExistence type="predicted"/>
<feature type="transmembrane region" description="Helical" evidence="1">
    <location>
        <begin position="47"/>
        <end position="66"/>
    </location>
</feature>
<accession>A0A0F9GVN8</accession>
<gene>
    <name evidence="2" type="ORF">LCGC14_2074790</name>
</gene>
<keyword evidence="1" id="KW-0472">Membrane</keyword>
<sequence>MSSKNKEQTVGRPEPEFKFSIGTIIWIIIGFVASWINMLIILDSMEIWSYLTIIFTTIIPTVIIALKNRYWGYGYLGGFAIAGFPFLIIVDPFIGGYTFATALFIFIILWLIFWMAWRSLSSIKQV</sequence>
<keyword evidence="1" id="KW-0812">Transmembrane</keyword>
<feature type="transmembrane region" description="Helical" evidence="1">
    <location>
        <begin position="96"/>
        <end position="117"/>
    </location>
</feature>
<evidence type="ECO:0000313" key="2">
    <source>
        <dbReference type="EMBL" id="KKL73450.1"/>
    </source>
</evidence>
<dbReference type="AlphaFoldDB" id="A0A0F9GVN8"/>
<comment type="caution">
    <text evidence="2">The sequence shown here is derived from an EMBL/GenBank/DDBJ whole genome shotgun (WGS) entry which is preliminary data.</text>
</comment>
<name>A0A0F9GVN8_9ZZZZ</name>
<reference evidence="2" key="1">
    <citation type="journal article" date="2015" name="Nature">
        <title>Complex archaea that bridge the gap between prokaryotes and eukaryotes.</title>
        <authorList>
            <person name="Spang A."/>
            <person name="Saw J.H."/>
            <person name="Jorgensen S.L."/>
            <person name="Zaremba-Niedzwiedzka K."/>
            <person name="Martijn J."/>
            <person name="Lind A.E."/>
            <person name="van Eijk R."/>
            <person name="Schleper C."/>
            <person name="Guy L."/>
            <person name="Ettema T.J."/>
        </authorList>
    </citation>
    <scope>NUCLEOTIDE SEQUENCE</scope>
</reference>
<dbReference type="EMBL" id="LAZR01024953">
    <property type="protein sequence ID" value="KKL73450.1"/>
    <property type="molecule type" value="Genomic_DNA"/>
</dbReference>
<organism evidence="2">
    <name type="scientific">marine sediment metagenome</name>
    <dbReference type="NCBI Taxonomy" id="412755"/>
    <lineage>
        <taxon>unclassified sequences</taxon>
        <taxon>metagenomes</taxon>
        <taxon>ecological metagenomes</taxon>
    </lineage>
</organism>
<feature type="transmembrane region" description="Helical" evidence="1">
    <location>
        <begin position="21"/>
        <end position="41"/>
    </location>
</feature>
<evidence type="ECO:0000256" key="1">
    <source>
        <dbReference type="SAM" id="Phobius"/>
    </source>
</evidence>
<feature type="transmembrane region" description="Helical" evidence="1">
    <location>
        <begin position="73"/>
        <end position="90"/>
    </location>
</feature>
<protein>
    <submittedName>
        <fullName evidence="2">Uncharacterized protein</fullName>
    </submittedName>
</protein>
<keyword evidence="1" id="KW-1133">Transmembrane helix</keyword>